<feature type="transmembrane region" description="Helical" evidence="1">
    <location>
        <begin position="62"/>
        <end position="84"/>
    </location>
</feature>
<feature type="transmembrane region" description="Helical" evidence="1">
    <location>
        <begin position="235"/>
        <end position="257"/>
    </location>
</feature>
<organism evidence="2">
    <name type="scientific">viral metagenome</name>
    <dbReference type="NCBI Taxonomy" id="1070528"/>
    <lineage>
        <taxon>unclassified sequences</taxon>
        <taxon>metagenomes</taxon>
        <taxon>organismal metagenomes</taxon>
    </lineage>
</organism>
<feature type="transmembrane region" description="Helical" evidence="1">
    <location>
        <begin position="413"/>
        <end position="433"/>
    </location>
</feature>
<feature type="transmembrane region" description="Helical" evidence="1">
    <location>
        <begin position="122"/>
        <end position="139"/>
    </location>
</feature>
<dbReference type="AlphaFoldDB" id="A0A6C0EPD8"/>
<protein>
    <submittedName>
        <fullName evidence="2">Uncharacterized protein</fullName>
    </submittedName>
</protein>
<dbReference type="SUPFAM" id="SSF49899">
    <property type="entry name" value="Concanavalin A-like lectins/glucanases"/>
    <property type="match status" value="1"/>
</dbReference>
<keyword evidence="1" id="KW-1133">Transmembrane helix</keyword>
<dbReference type="Pfam" id="PF13385">
    <property type="entry name" value="Laminin_G_3"/>
    <property type="match status" value="1"/>
</dbReference>
<reference evidence="2" key="1">
    <citation type="journal article" date="2020" name="Nature">
        <title>Giant virus diversity and host interactions through global metagenomics.</title>
        <authorList>
            <person name="Schulz F."/>
            <person name="Roux S."/>
            <person name="Paez-Espino D."/>
            <person name="Jungbluth S."/>
            <person name="Walsh D.A."/>
            <person name="Denef V.J."/>
            <person name="McMahon K.D."/>
            <person name="Konstantinidis K.T."/>
            <person name="Eloe-Fadrosh E.A."/>
            <person name="Kyrpides N.C."/>
            <person name="Woyke T."/>
        </authorList>
    </citation>
    <scope>NUCLEOTIDE SEQUENCE</scope>
    <source>
        <strain evidence="2">GVMAG-M-3300009155-2</strain>
    </source>
</reference>
<feature type="transmembrane region" description="Helical" evidence="1">
    <location>
        <begin position="269"/>
        <end position="291"/>
    </location>
</feature>
<sequence>MDKTNTVNSENILPNLKNNSFTIIFSILILFLIISTFLILYKVPITGGSSKSSGSSQEAAANVMIIVFFALLVIIVSITLLPNFKDLKNLFMQISNVTYVILYTIFLILFFRLVPSDIINNYANYILPITIFFTGLSFYKSYKTDYITDFNVNYERIKTIILFLCLITIFIVYYVSDPGGFIQKNFGYSLLLTILLSVFAFLYLIITLTLPGMTTFSGNSSNNTTSSFLENISKFYVWGSILFIIFLIGITVAISTYPGGFFSDKTTSTSVMILLLITCIFWSTILSVHLFPEFSNKSLNITKITLFKKSLLMLLGVVISGLIIYWIVYNIQNLSGQSSILSLILNILLVVVVLALIYRTMNVKLPSNNSKKNGFFDLITSFVFYIPCIFNDVFSSILHFASGQYNSTNMTSIIMLFVAILLVLAYLAIPYLFNAVNLQGGKLLVNKPVYTNFLYPLGTYAELNGSDQFDYQYAISFWIFIDSSPPNTNASYSKFTSLLNFGNKPNVLYNAEKNTLIITMDKSDVKDSIVNENQNNNKLIDLDENGNTILYKNSKFLLQKWNNIIINYNGGVLDVFLNGELVKSNIGVIPYYKLDNLTIGEDNGINGGICNVVYFKKPLTYNNIYYLYNMVKTRTPPVIDDSNVTIVKNNIDTLQSSANNDKNKL</sequence>
<feature type="transmembrane region" description="Helical" evidence="1">
    <location>
        <begin position="159"/>
        <end position="176"/>
    </location>
</feature>
<feature type="transmembrane region" description="Helical" evidence="1">
    <location>
        <begin position="311"/>
        <end position="328"/>
    </location>
</feature>
<accession>A0A6C0EPD8</accession>
<feature type="transmembrane region" description="Helical" evidence="1">
    <location>
        <begin position="340"/>
        <end position="358"/>
    </location>
</feature>
<evidence type="ECO:0000313" key="2">
    <source>
        <dbReference type="EMBL" id="QHT31064.1"/>
    </source>
</evidence>
<dbReference type="EMBL" id="MN738915">
    <property type="protein sequence ID" value="QHT31064.1"/>
    <property type="molecule type" value="Genomic_DNA"/>
</dbReference>
<keyword evidence="1" id="KW-0472">Membrane</keyword>
<feature type="transmembrane region" description="Helical" evidence="1">
    <location>
        <begin position="20"/>
        <end position="41"/>
    </location>
</feature>
<feature type="transmembrane region" description="Helical" evidence="1">
    <location>
        <begin position="90"/>
        <end position="110"/>
    </location>
</feature>
<name>A0A6C0EPD8_9ZZZZ</name>
<feature type="transmembrane region" description="Helical" evidence="1">
    <location>
        <begin position="188"/>
        <end position="210"/>
    </location>
</feature>
<evidence type="ECO:0000256" key="1">
    <source>
        <dbReference type="SAM" id="Phobius"/>
    </source>
</evidence>
<proteinExistence type="predicted"/>
<feature type="transmembrane region" description="Helical" evidence="1">
    <location>
        <begin position="378"/>
        <end position="401"/>
    </location>
</feature>
<dbReference type="InterPro" id="IPR013320">
    <property type="entry name" value="ConA-like_dom_sf"/>
</dbReference>
<keyword evidence="1" id="KW-0812">Transmembrane</keyword>